<evidence type="ECO:0000256" key="3">
    <source>
        <dbReference type="ARBA" id="ARBA00020978"/>
    </source>
</evidence>
<keyword evidence="5" id="KW-0653">Protein transport</keyword>
<keyword evidence="10" id="KW-1185">Reference proteome</keyword>
<feature type="compositionally biased region" description="Polar residues" evidence="8">
    <location>
        <begin position="914"/>
        <end position="924"/>
    </location>
</feature>
<dbReference type="GO" id="GO:0006891">
    <property type="term" value="P:intra-Golgi vesicle-mediated transport"/>
    <property type="evidence" value="ECO:0007669"/>
    <property type="project" value="InterPro"/>
</dbReference>
<protein>
    <recommendedName>
        <fullName evidence="3">Conserved oligomeric Golgi complex subunit 1</fullName>
    </recommendedName>
</protein>
<dbReference type="OrthoDB" id="46189at2759"/>
<dbReference type="Pfam" id="PF08700">
    <property type="entry name" value="VPS51_Exo84_N"/>
    <property type="match status" value="1"/>
</dbReference>
<keyword evidence="7" id="KW-0472">Membrane</keyword>
<evidence type="ECO:0000256" key="7">
    <source>
        <dbReference type="ARBA" id="ARBA00023136"/>
    </source>
</evidence>
<name>A0A8K1CIH8_PYTOL</name>
<proteinExistence type="inferred from homology"/>
<dbReference type="PANTHER" id="PTHR31658:SF0">
    <property type="entry name" value="CONSERVED OLIGOMERIC GOLGI COMPLEX SUBUNIT 1"/>
    <property type="match status" value="1"/>
</dbReference>
<gene>
    <name evidence="9" type="ORF">Poli38472_002327</name>
</gene>
<evidence type="ECO:0000256" key="8">
    <source>
        <dbReference type="SAM" id="MobiDB-lite"/>
    </source>
</evidence>
<evidence type="ECO:0000313" key="9">
    <source>
        <dbReference type="EMBL" id="TMW63386.1"/>
    </source>
</evidence>
<dbReference type="GO" id="GO:0017119">
    <property type="term" value="C:Golgi transport complex"/>
    <property type="evidence" value="ECO:0007669"/>
    <property type="project" value="InterPro"/>
</dbReference>
<evidence type="ECO:0000256" key="4">
    <source>
        <dbReference type="ARBA" id="ARBA00022448"/>
    </source>
</evidence>
<feature type="region of interest" description="Disordered" evidence="8">
    <location>
        <begin position="901"/>
        <end position="938"/>
    </location>
</feature>
<dbReference type="AlphaFoldDB" id="A0A8K1CIH8"/>
<comment type="similarity">
    <text evidence="2">Belongs to the COG1 family.</text>
</comment>
<dbReference type="GO" id="GO:0015031">
    <property type="term" value="P:protein transport"/>
    <property type="evidence" value="ECO:0007669"/>
    <property type="project" value="UniProtKB-KW"/>
</dbReference>
<keyword evidence="4" id="KW-0813">Transport</keyword>
<evidence type="ECO:0000256" key="2">
    <source>
        <dbReference type="ARBA" id="ARBA00006653"/>
    </source>
</evidence>
<organism evidence="9 10">
    <name type="scientific">Pythium oligandrum</name>
    <name type="common">Mycoparasitic fungus</name>
    <dbReference type="NCBI Taxonomy" id="41045"/>
    <lineage>
        <taxon>Eukaryota</taxon>
        <taxon>Sar</taxon>
        <taxon>Stramenopiles</taxon>
        <taxon>Oomycota</taxon>
        <taxon>Peronosporomycetes</taxon>
        <taxon>Pythiales</taxon>
        <taxon>Pythiaceae</taxon>
        <taxon>Pythium</taxon>
    </lineage>
</organism>
<keyword evidence="6" id="KW-0333">Golgi apparatus</keyword>
<sequence>MAPSTASSGALTRSVSMGEEGGADFLRRLSVADAKVLLERTRKEKENKTTEMQKMIGVRYRDLIESADKIVTMHSAAMRLETTLKEMPDKWKTMEAQLASTLAASSSYVVEDDDEVTANGSREVNNRIDEQEASVQERVLFLVRAFERLWLCIDRGTTYEALLLFKQVKKVYASLGSSEALERYPFLPSMWASIQTFEERMISTARLYLESRGKSANFYASNLVTVAELHPNMRLDDLINLFLNSRVKWLELESRASDHEDDAANNVVVAGRELRLNLRSAVLTVLHAEEIFLGNSSTPLSEMNHPLRELIEDEIQKDEVLETITNKIARWLDDQIEKIRDHAAGIINGIESIAQIAQSQSKLVRIDGQYAEYRETTLWKAVCQRRDAPASSMFELLFGSAFRKQTRALVQHLFVEALDAIKSEIRVCVGVPGDDARQSLRKIRFYELFDTIHKRVGRLDSAELQRVLTEEYLRILLRLVVFLDAEYPSAPLRSESQTTSGPSYFFALSNILTAIVCDFPSRMAALFGVDRKEVSPFPPQTQAKHRTIFLQYAENEHLSQLKAKEAIQAALAGGASNPATFIDIELKSIQSLSFFGFYLASSVKHNIPYADIFVGVLQGLANGYCEAWAKHWLRHRIEPLREVLMAEQYNQTNEEWISSHEGWSEQVIVDELVDHDEDGELELTTSEEKVWLPWCETPTVSNFLFSCCYALDDAYRRVRTTEEAGAEHVRMMREVIRHVLVEQLTIMSVEVYDEAVNMVIEAKSEQSRGVLNFGECCVQQFLFDMYFVRATLGFSDFVRFGWGDEINPDTCSPSLARLKQLFDRMRDFIDPVDWEIYGPQLIENVVIQFRKSRLLFSSLSESSDISEINGKPIVISAQDTRPMIKIAEPVPRFSLLPVPSSRRRVQREAKPVIPTTQASSTSASLFHESTPADTSGSGTLPSLKLQNILSTSAGSNILSAAATGSNLLSSAAKGMSFLSSATSSYLREGESRTKYF</sequence>
<evidence type="ECO:0000256" key="1">
    <source>
        <dbReference type="ARBA" id="ARBA00004395"/>
    </source>
</evidence>
<dbReference type="Proteomes" id="UP000794436">
    <property type="component" value="Unassembled WGS sequence"/>
</dbReference>
<dbReference type="InterPro" id="IPR033370">
    <property type="entry name" value="COG1"/>
</dbReference>
<evidence type="ECO:0000256" key="5">
    <source>
        <dbReference type="ARBA" id="ARBA00022927"/>
    </source>
</evidence>
<dbReference type="EMBL" id="SPLM01000072">
    <property type="protein sequence ID" value="TMW63386.1"/>
    <property type="molecule type" value="Genomic_DNA"/>
</dbReference>
<comment type="caution">
    <text evidence="9">The sequence shown here is derived from an EMBL/GenBank/DDBJ whole genome shotgun (WGS) entry which is preliminary data.</text>
</comment>
<evidence type="ECO:0000313" key="10">
    <source>
        <dbReference type="Proteomes" id="UP000794436"/>
    </source>
</evidence>
<comment type="subcellular location">
    <subcellularLocation>
        <location evidence="1">Golgi apparatus membrane</location>
        <topology evidence="1">Peripheral membrane protein</topology>
    </subcellularLocation>
</comment>
<dbReference type="GO" id="GO:0000139">
    <property type="term" value="C:Golgi membrane"/>
    <property type="evidence" value="ECO:0007669"/>
    <property type="project" value="UniProtKB-SubCell"/>
</dbReference>
<evidence type="ECO:0000256" key="6">
    <source>
        <dbReference type="ARBA" id="ARBA00023034"/>
    </source>
</evidence>
<reference evidence="9" key="1">
    <citation type="submission" date="2019-03" db="EMBL/GenBank/DDBJ databases">
        <title>Long read genome sequence of the mycoparasitic Pythium oligandrum ATCC 38472 isolated from sugarbeet rhizosphere.</title>
        <authorList>
            <person name="Gaulin E."/>
        </authorList>
    </citation>
    <scope>NUCLEOTIDE SEQUENCE</scope>
    <source>
        <strain evidence="9">ATCC 38472_TT</strain>
    </source>
</reference>
<accession>A0A8K1CIH8</accession>
<dbReference type="PANTHER" id="PTHR31658">
    <property type="entry name" value="CONSERVED OLIGOMERIC GOLGI COMPLEX SUBUNIT 1"/>
    <property type="match status" value="1"/>
</dbReference>